<keyword evidence="1" id="KW-1133">Transmembrane helix</keyword>
<reference evidence="2 3" key="1">
    <citation type="submission" date="2018-07" db="EMBL/GenBank/DDBJ databases">
        <title>Genome sequences of Haloplanus salinus JCM 18368T.</title>
        <authorList>
            <person name="Kim Y.B."/>
            <person name="Roh S.W."/>
        </authorList>
    </citation>
    <scope>NUCLEOTIDE SEQUENCE [LARGE SCALE GENOMIC DNA]</scope>
    <source>
        <strain evidence="2 3">JCM 18368</strain>
    </source>
</reference>
<dbReference type="RefSeq" id="WP_114447996.1">
    <property type="nucleotide sequence ID" value="NZ_QPHM01000001.1"/>
</dbReference>
<comment type="caution">
    <text evidence="2">The sequence shown here is derived from an EMBL/GenBank/DDBJ whole genome shotgun (WGS) entry which is preliminary data.</text>
</comment>
<dbReference type="Pfam" id="PF14221">
    <property type="entry name" value="DUF4330"/>
    <property type="match status" value="2"/>
</dbReference>
<evidence type="ECO:0000256" key="1">
    <source>
        <dbReference type="SAM" id="Phobius"/>
    </source>
</evidence>
<dbReference type="InterPro" id="IPR025480">
    <property type="entry name" value="DUF4330"/>
</dbReference>
<gene>
    <name evidence="2" type="ORF">DU504_03445</name>
</gene>
<keyword evidence="3" id="KW-1185">Reference proteome</keyword>
<dbReference type="OrthoDB" id="202569at2157"/>
<sequence length="362" mass="38594">MALIDSEGNIFGRINIVDAVAVFLAVAIVVAGATFVLLDDPSQTTSGTRYVTVDLGTQPNYVATLVSEGDTTVDTTGANVTITDVYTTASGSDRRVRVRARITAPMDGETVTYAGAPLRVGRNVELVTEEYTTSGTITAVENENPNLPTEPIDVLLRTELTTETANDIERGQVFRIDGRNVATIQSVSAYRSGSDTTVAYVGITYQTYRSADGPQFGGTAIRHGATIPMETDLYAFEGEVARVGALTPVGQTATRTVSLKMENVDPDLSSSLGVGLTERVRGETVARLTDVTVTPATVVLTSQDGNVYQRQHPVQKDVTMTAELRVRETSTGVRFKGSALRQGRTVVLDFGTVTVEATVTRG</sequence>
<evidence type="ECO:0000313" key="3">
    <source>
        <dbReference type="Proteomes" id="UP000252189"/>
    </source>
</evidence>
<dbReference type="Proteomes" id="UP000252189">
    <property type="component" value="Unassembled WGS sequence"/>
</dbReference>
<proteinExistence type="predicted"/>
<name>A0A368NA95_9EURY</name>
<organism evidence="2 3">
    <name type="scientific">Haloplanus salinus</name>
    <dbReference type="NCBI Taxonomy" id="1126245"/>
    <lineage>
        <taxon>Archaea</taxon>
        <taxon>Methanobacteriati</taxon>
        <taxon>Methanobacteriota</taxon>
        <taxon>Stenosarchaea group</taxon>
        <taxon>Halobacteria</taxon>
        <taxon>Halobacteriales</taxon>
        <taxon>Haloferacaceae</taxon>
        <taxon>Haloplanus</taxon>
    </lineage>
</organism>
<accession>A0A368NA95</accession>
<keyword evidence="1" id="KW-0472">Membrane</keyword>
<evidence type="ECO:0000313" key="2">
    <source>
        <dbReference type="EMBL" id="RCU46444.1"/>
    </source>
</evidence>
<dbReference type="EMBL" id="QPHM01000001">
    <property type="protein sequence ID" value="RCU46444.1"/>
    <property type="molecule type" value="Genomic_DNA"/>
</dbReference>
<keyword evidence="1" id="KW-0812">Transmembrane</keyword>
<feature type="transmembrane region" description="Helical" evidence="1">
    <location>
        <begin position="16"/>
        <end position="38"/>
    </location>
</feature>
<dbReference type="AlphaFoldDB" id="A0A368NA95"/>
<protein>
    <submittedName>
        <fullName evidence="2">DUF4330 family protein</fullName>
    </submittedName>
</protein>